<dbReference type="InterPro" id="IPR027785">
    <property type="entry name" value="UvrD-like_helicase_C"/>
</dbReference>
<sequence length="704" mass="81758">MSENKQVVNCDIIASNSKHNMCEYDAELLTFFPDEIAHLIEINNKLDNAFKKAENLVDKLDKDYMDAKMYMVKNRGEIDPHEMFQNEQGLKQIDNYGAFMVKVRGKINKIKDSPYFARIDFRLKDMDDESKYYIGRFAFDYEDELIILDWRSPIASMFYDYEIGKAGYDAPIGWVDGEITRKRQFKIKNGKLEYALESSINIQDDILQKELSHTSDEKMKSIISTIQKEQNQIIRNDKADTLIIQGVAGSGKTSIALHRIAFLLYRFKDKISANNVIILSPNKVFGDYISNVLPELGEEPLCELSFENIAEVQLDRVINFESEKDPLEINDAKWSERVRFKSTLDFVKLIDDYIKQMPNKIFIPKDYTFGSFTAKSDWIQSRFEAYNRYPVKKRLEKVAEDIHYKFESDNIMEEDLPKVKSILKSLNGMLTIKNTLTLYKDFFKQMNISNMFVMVEKKTLEWSDVYPFIYIHAAYEGIQEDKIIRHIVIDEMQDYTPIQYAVINLLFKCKKTILGDFGQLVNPNHTHTLDDMKQLYNDGELVMLNKSYRSTFEIINFAKKIQDISSLEPIERHGEEPALLKCNNEQDEINKIKIEIEEFKKSDNATLGIILKTDNDAKAVYDALREEYSVHLISSESSSFTKGVSITSIKMSKGLEFDEVIVPSVNNKTYYSDYDHSLLYIACTRAMHKLKLTYVGTLTQLISM</sequence>
<dbReference type="InterPro" id="IPR027417">
    <property type="entry name" value="P-loop_NTPase"/>
</dbReference>
<name>A0A069A2C4_CLODI</name>
<dbReference type="AlphaFoldDB" id="A0A069A2C4"/>
<dbReference type="EMBL" id="LK932467">
    <property type="protein sequence ID" value="CDS83523.1"/>
    <property type="molecule type" value="Genomic_DNA"/>
</dbReference>
<dbReference type="GO" id="GO:0005524">
    <property type="term" value="F:ATP binding"/>
    <property type="evidence" value="ECO:0007669"/>
    <property type="project" value="UniProtKB-UniRule"/>
</dbReference>
<dbReference type="GO" id="GO:0043138">
    <property type="term" value="F:3'-5' DNA helicase activity"/>
    <property type="evidence" value="ECO:0007669"/>
    <property type="project" value="TreeGrafter"/>
</dbReference>
<dbReference type="PANTHER" id="PTHR11070:SF17">
    <property type="entry name" value="DNA HELICASE IV"/>
    <property type="match status" value="1"/>
</dbReference>
<evidence type="ECO:0000256" key="1">
    <source>
        <dbReference type="ARBA" id="ARBA00022741"/>
    </source>
</evidence>
<evidence type="ECO:0000256" key="3">
    <source>
        <dbReference type="ARBA" id="ARBA00022806"/>
    </source>
</evidence>
<dbReference type="SUPFAM" id="SSF52540">
    <property type="entry name" value="P-loop containing nucleoside triphosphate hydrolases"/>
    <property type="match status" value="1"/>
</dbReference>
<feature type="binding site" evidence="5">
    <location>
        <begin position="246"/>
        <end position="253"/>
    </location>
    <ligand>
        <name>ATP</name>
        <dbReference type="ChEBI" id="CHEBI:30616"/>
    </ligand>
</feature>
<protein>
    <submittedName>
        <fullName evidence="7">Putative helicase, UvrD family</fullName>
    </submittedName>
</protein>
<dbReference type="Pfam" id="PF00580">
    <property type="entry name" value="UvrD-helicase"/>
    <property type="match status" value="1"/>
</dbReference>
<evidence type="ECO:0000313" key="9">
    <source>
        <dbReference type="EMBL" id="CDT53771.1"/>
    </source>
</evidence>
<keyword evidence="4 5" id="KW-0067">ATP-binding</keyword>
<reference evidence="7" key="1">
    <citation type="submission" date="2014-07" db="EMBL/GenBank/DDBJ databases">
        <authorList>
            <person name="Monot Marc"/>
        </authorList>
    </citation>
    <scope>NUCLEOTIDE SEQUENCE</scope>
    <source>
        <strain evidence="9">7032989</strain>
        <strain evidence="8">7032994</strain>
    </source>
</reference>
<dbReference type="InterPro" id="IPR000212">
    <property type="entry name" value="DNA_helicase_UvrD/REP"/>
</dbReference>
<dbReference type="Gene3D" id="3.40.50.300">
    <property type="entry name" value="P-loop containing nucleotide triphosphate hydrolases"/>
    <property type="match status" value="2"/>
</dbReference>
<dbReference type="PROSITE" id="PS51198">
    <property type="entry name" value="UVRD_HELICASE_ATP_BIND"/>
    <property type="match status" value="1"/>
</dbReference>
<proteinExistence type="predicted"/>
<dbReference type="RefSeq" id="WP_011860818.1">
    <property type="nucleotide sequence ID" value="NZ_BBYB01000040.1"/>
</dbReference>
<dbReference type="EMBL" id="LK933238">
    <property type="protein sequence ID" value="CDT53771.1"/>
    <property type="molecule type" value="Genomic_DNA"/>
</dbReference>
<dbReference type="PANTHER" id="PTHR11070">
    <property type="entry name" value="UVRD / RECB / PCRA DNA HELICASE FAMILY MEMBER"/>
    <property type="match status" value="1"/>
</dbReference>
<evidence type="ECO:0000256" key="2">
    <source>
        <dbReference type="ARBA" id="ARBA00022801"/>
    </source>
</evidence>
<evidence type="ECO:0000256" key="4">
    <source>
        <dbReference type="ARBA" id="ARBA00022840"/>
    </source>
</evidence>
<dbReference type="GO" id="GO:0003677">
    <property type="term" value="F:DNA binding"/>
    <property type="evidence" value="ECO:0007669"/>
    <property type="project" value="InterPro"/>
</dbReference>
<dbReference type="KEGG" id="pdf:CD630DERM_04550"/>
<keyword evidence="3 5" id="KW-0347">Helicase</keyword>
<evidence type="ECO:0000313" key="8">
    <source>
        <dbReference type="EMBL" id="CDS83634.1"/>
    </source>
</evidence>
<feature type="domain" description="UvrD-like helicase ATP-binding" evidence="6">
    <location>
        <begin position="225"/>
        <end position="551"/>
    </location>
</feature>
<accession>A0A069A2C4</accession>
<dbReference type="Pfam" id="PF13538">
    <property type="entry name" value="UvrD_C_2"/>
    <property type="match status" value="1"/>
</dbReference>
<dbReference type="GO" id="GO:0016787">
    <property type="term" value="F:hydrolase activity"/>
    <property type="evidence" value="ECO:0007669"/>
    <property type="project" value="UniProtKB-UniRule"/>
</dbReference>
<dbReference type="GO" id="GO:0005829">
    <property type="term" value="C:cytosol"/>
    <property type="evidence" value="ECO:0007669"/>
    <property type="project" value="TreeGrafter"/>
</dbReference>
<dbReference type="InterPro" id="IPR014016">
    <property type="entry name" value="UvrD-like_ATP-bd"/>
</dbReference>
<dbReference type="EMBL" id="LK932350">
    <property type="protein sequence ID" value="CDS83634.1"/>
    <property type="molecule type" value="Genomic_DNA"/>
</dbReference>
<gene>
    <name evidence="9" type="ORF">BN1095_550052</name>
    <name evidence="7" type="ORF">BN1096_180075</name>
    <name evidence="8" type="ORF">BN1097_160078</name>
</gene>
<evidence type="ECO:0000256" key="5">
    <source>
        <dbReference type="PROSITE-ProRule" id="PRU00560"/>
    </source>
</evidence>
<keyword evidence="1 5" id="KW-0547">Nucleotide-binding</keyword>
<organism evidence="7">
    <name type="scientific">Clostridioides difficile</name>
    <name type="common">Peptoclostridium difficile</name>
    <dbReference type="NCBI Taxonomy" id="1496"/>
    <lineage>
        <taxon>Bacteria</taxon>
        <taxon>Bacillati</taxon>
        <taxon>Bacillota</taxon>
        <taxon>Clostridia</taxon>
        <taxon>Peptostreptococcales</taxon>
        <taxon>Peptostreptococcaceae</taxon>
        <taxon>Clostridioides</taxon>
    </lineage>
</organism>
<evidence type="ECO:0000313" key="7">
    <source>
        <dbReference type="EMBL" id="CDS83523.1"/>
    </source>
</evidence>
<dbReference type="GO" id="GO:0000725">
    <property type="term" value="P:recombinational repair"/>
    <property type="evidence" value="ECO:0007669"/>
    <property type="project" value="TreeGrafter"/>
</dbReference>
<keyword evidence="2 5" id="KW-0378">Hydrolase</keyword>
<evidence type="ECO:0000259" key="6">
    <source>
        <dbReference type="PROSITE" id="PS51198"/>
    </source>
</evidence>